<dbReference type="InterPro" id="IPR025330">
    <property type="entry name" value="DUF4236"/>
</dbReference>
<evidence type="ECO:0000256" key="1">
    <source>
        <dbReference type="SAM" id="Phobius"/>
    </source>
</evidence>
<comment type="caution">
    <text evidence="3">The sequence shown here is derived from an EMBL/GenBank/DDBJ whole genome shotgun (WGS) entry which is preliminary data.</text>
</comment>
<evidence type="ECO:0000313" key="4">
    <source>
        <dbReference type="Proteomes" id="UP000277999"/>
    </source>
</evidence>
<organism evidence="3 4">
    <name type="scientific">Clostridium autoethanogenum</name>
    <dbReference type="NCBI Taxonomy" id="84023"/>
    <lineage>
        <taxon>Bacteria</taxon>
        <taxon>Bacillati</taxon>
        <taxon>Bacillota</taxon>
        <taxon>Clostridia</taxon>
        <taxon>Eubacteriales</taxon>
        <taxon>Clostridiaceae</taxon>
        <taxon>Clostridium</taxon>
    </lineage>
</organism>
<feature type="transmembrane region" description="Helical" evidence="1">
    <location>
        <begin position="112"/>
        <end position="145"/>
    </location>
</feature>
<accession>A0A3M0SC37</accession>
<dbReference type="Proteomes" id="UP000277999">
    <property type="component" value="Unassembled WGS sequence"/>
</dbReference>
<gene>
    <name evidence="3" type="ORF">D9O40_16785</name>
</gene>
<dbReference type="EMBL" id="RFAQ01000074">
    <property type="protein sequence ID" value="RMC95194.1"/>
    <property type="molecule type" value="Genomic_DNA"/>
</dbReference>
<protein>
    <submittedName>
        <fullName evidence="3">DUF4236 domain-containing protein</fullName>
    </submittedName>
</protein>
<dbReference type="AlphaFoldDB" id="A0A3M0SC37"/>
<name>A0A3M0SC37_9CLOT</name>
<reference evidence="3 4" key="1">
    <citation type="submission" date="2018-10" db="EMBL/GenBank/DDBJ databases">
        <title>Genome-centric metagenomics revealed C2 chemical producing, CO utilizing Clostridium with novel acetogenic gene cluster.</title>
        <authorList>
            <person name="Kang H."/>
            <person name="Park B."/>
            <person name="Choi I.G."/>
            <person name="Chang I.S."/>
        </authorList>
    </citation>
    <scope>NUCLEOTIDE SEQUENCE [LARGE SCALE GENOMIC DNA]</scope>
    <source>
        <strain evidence="3 4">H21-9</strain>
    </source>
</reference>
<feature type="domain" description="DUF4236" evidence="2">
    <location>
        <begin position="3"/>
        <end position="57"/>
    </location>
</feature>
<keyword evidence="1" id="KW-0812">Transmembrane</keyword>
<dbReference type="Pfam" id="PF14020">
    <property type="entry name" value="DUF4236"/>
    <property type="match status" value="1"/>
</dbReference>
<keyword evidence="1" id="KW-1133">Transmembrane helix</keyword>
<evidence type="ECO:0000313" key="3">
    <source>
        <dbReference type="EMBL" id="RMC95194.1"/>
    </source>
</evidence>
<keyword evidence="1" id="KW-0472">Membrane</keyword>
<dbReference type="RefSeq" id="WP_122059989.1">
    <property type="nucleotide sequence ID" value="NZ_RFAQ01000074.1"/>
</dbReference>
<evidence type="ECO:0000259" key="2">
    <source>
        <dbReference type="Pfam" id="PF14020"/>
    </source>
</evidence>
<sequence>MGLRIRKSIKIAPGIKLNVGKKGINSVSVGGHGFTKNISKNGTRTTVGIPGTGISYTDYKKKDIKKQSKKKDGLDFSQKVAGKIVNAELNFQEVPFEMEKIPFFSKAMKVELAASILFCLLGIVQIAMIVFAMPFLLVLLFSVIFNKRAKANTAQFYGIKNYKLSKWQECVDYCNKSLKLVHNESTEKLRDLAQEKIDTGFKNKQFSDKEIKDILDKA</sequence>
<proteinExistence type="predicted"/>